<dbReference type="InterPro" id="IPR037108">
    <property type="entry name" value="TM1727-like_C_sf"/>
</dbReference>
<proteinExistence type="predicted"/>
<dbReference type="KEGG" id="fld:ABNE31_10430"/>
<evidence type="ECO:0000259" key="1">
    <source>
        <dbReference type="Pfam" id="PF03807"/>
    </source>
</evidence>
<dbReference type="SUPFAM" id="SSF48179">
    <property type="entry name" value="6-phosphogluconate dehydrogenase C-terminal domain-like"/>
    <property type="match status" value="1"/>
</dbReference>
<protein>
    <submittedName>
        <fullName evidence="3">Rossmann-like and DUF2520 domain-containing protein</fullName>
    </submittedName>
</protein>
<dbReference type="PANTHER" id="PTHR40459">
    <property type="entry name" value="CONSERVED HYPOTHETICAL ALANINE AND LEUCINE RICH PROTEIN"/>
    <property type="match status" value="1"/>
</dbReference>
<dbReference type="Pfam" id="PF10728">
    <property type="entry name" value="DUF2520"/>
    <property type="match status" value="1"/>
</dbReference>
<dbReference type="RefSeq" id="WP_349351082.1">
    <property type="nucleotide sequence ID" value="NZ_CP157804.1"/>
</dbReference>
<dbReference type="EMBL" id="CP157804">
    <property type="protein sequence ID" value="XBQ22014.1"/>
    <property type="molecule type" value="Genomic_DNA"/>
</dbReference>
<dbReference type="InterPro" id="IPR018931">
    <property type="entry name" value="DUF2520"/>
</dbReference>
<evidence type="ECO:0000259" key="2">
    <source>
        <dbReference type="Pfam" id="PF10728"/>
    </source>
</evidence>
<accession>A0AAU7MUG1</accession>
<dbReference type="Gene3D" id="3.40.50.720">
    <property type="entry name" value="NAD(P)-binding Rossmann-like Domain"/>
    <property type="match status" value="1"/>
</dbReference>
<reference evidence="3" key="1">
    <citation type="submission" date="2024-05" db="EMBL/GenBank/DDBJ databases">
        <title>Draft Genome Sequences of Flagellimonas sp. MMG031 and Marinobacter sp. MMG032 Isolated from the dinoflagellate Symbiodinium pilosum.</title>
        <authorList>
            <person name="Shikuma N.J."/>
            <person name="Farrell M.V."/>
        </authorList>
    </citation>
    <scope>NUCLEOTIDE SEQUENCE</scope>
    <source>
        <strain evidence="3">MMG031</strain>
    </source>
</reference>
<evidence type="ECO:0000313" key="3">
    <source>
        <dbReference type="EMBL" id="XBQ22014.1"/>
    </source>
</evidence>
<feature type="domain" description="DUF2520" evidence="2">
    <location>
        <begin position="121"/>
        <end position="245"/>
    </location>
</feature>
<dbReference type="SUPFAM" id="SSF51735">
    <property type="entry name" value="NAD(P)-binding Rossmann-fold domains"/>
    <property type="match status" value="1"/>
</dbReference>
<dbReference type="AlphaFoldDB" id="A0AAU7MUG1"/>
<gene>
    <name evidence="3" type="ORF">ABNE31_10430</name>
</gene>
<dbReference type="InterPro" id="IPR036291">
    <property type="entry name" value="NAD(P)-bd_dom_sf"/>
</dbReference>
<feature type="domain" description="Pyrroline-5-carboxylate reductase catalytic N-terminal" evidence="1">
    <location>
        <begin position="4"/>
        <end position="84"/>
    </location>
</feature>
<dbReference type="PANTHER" id="PTHR40459:SF1">
    <property type="entry name" value="CONSERVED HYPOTHETICAL ALANINE AND LEUCINE RICH PROTEIN"/>
    <property type="match status" value="1"/>
</dbReference>
<organism evidence="3">
    <name type="scientific">Flagellimonas sp. MMG031</name>
    <dbReference type="NCBI Taxonomy" id="3158549"/>
    <lineage>
        <taxon>Bacteria</taxon>
        <taxon>Pseudomonadati</taxon>
        <taxon>Bacteroidota</taxon>
        <taxon>Flavobacteriia</taxon>
        <taxon>Flavobacteriales</taxon>
        <taxon>Flavobacteriaceae</taxon>
        <taxon>Flagellimonas</taxon>
    </lineage>
</organism>
<name>A0AAU7MUG1_9FLAO</name>
<dbReference type="InterPro" id="IPR008927">
    <property type="entry name" value="6-PGluconate_DH-like_C_sf"/>
</dbReference>
<dbReference type="InterPro" id="IPR028939">
    <property type="entry name" value="P5C_Rdtase_cat_N"/>
</dbReference>
<dbReference type="Pfam" id="PF03807">
    <property type="entry name" value="F420_oxidored"/>
    <property type="match status" value="1"/>
</dbReference>
<sequence>MLSIVILGTGNLAKHLFYAFLKAEDIHVAQVAGRNKEALSQFSEQCSVSNDFGTIADADVYLIAVKDDAIAEVASHLLTKKGVVAHTSGAIGLEVIQTDNKGVFYPLQTFTKGIPVSFQSIPICLEAESKQSLELLRNLANSISENVHHIDSEQRKKLHLAAVFVNNFTNYLYGIGESICLDEGLTFDLLKPLILETAEKVQHLTPKKAQTGPARRNDSESMEAHLELLKDEEHITLYKLLSQAIKKRHEEEL</sequence>
<dbReference type="Gene3D" id="1.10.1040.20">
    <property type="entry name" value="ProC-like, C-terminal domain"/>
    <property type="match status" value="1"/>
</dbReference>